<dbReference type="EMBL" id="JAUSVF010000003">
    <property type="protein sequence ID" value="MDQ0323461.1"/>
    <property type="molecule type" value="Genomic_DNA"/>
</dbReference>
<reference evidence="1 2" key="1">
    <citation type="submission" date="2023-07" db="EMBL/GenBank/DDBJ databases">
        <title>Genomic Encyclopedia of Type Strains, Phase IV (KMG-IV): sequencing the most valuable type-strain genomes for metagenomic binning, comparative biology and taxonomic classification.</title>
        <authorList>
            <person name="Goeker M."/>
        </authorList>
    </citation>
    <scope>NUCLEOTIDE SEQUENCE [LARGE SCALE GENOMIC DNA]</scope>
    <source>
        <strain evidence="1 2">DSM 1112</strain>
    </source>
</reference>
<gene>
    <name evidence="1" type="ORF">QO002_005667</name>
</gene>
<comment type="caution">
    <text evidence="1">The sequence shown here is derived from an EMBL/GenBank/DDBJ whole genome shotgun (WGS) entry which is preliminary data.</text>
</comment>
<organism evidence="1 2">
    <name type="scientific">Pararhizobium capsulatum DSM 1112</name>
    <dbReference type="NCBI Taxonomy" id="1121113"/>
    <lineage>
        <taxon>Bacteria</taxon>
        <taxon>Pseudomonadati</taxon>
        <taxon>Pseudomonadota</taxon>
        <taxon>Alphaproteobacteria</taxon>
        <taxon>Hyphomicrobiales</taxon>
        <taxon>Rhizobiaceae</taxon>
        <taxon>Rhizobium/Agrobacterium group</taxon>
        <taxon>Pararhizobium</taxon>
    </lineage>
</organism>
<keyword evidence="2" id="KW-1185">Reference proteome</keyword>
<proteinExistence type="predicted"/>
<dbReference type="Proteomes" id="UP001230207">
    <property type="component" value="Unassembled WGS sequence"/>
</dbReference>
<evidence type="ECO:0000313" key="1">
    <source>
        <dbReference type="EMBL" id="MDQ0323461.1"/>
    </source>
</evidence>
<evidence type="ECO:0000313" key="2">
    <source>
        <dbReference type="Proteomes" id="UP001230207"/>
    </source>
</evidence>
<accession>A0ABU0BYW9</accession>
<protein>
    <submittedName>
        <fullName evidence="1">Uncharacterized protein</fullName>
    </submittedName>
</protein>
<dbReference type="RefSeq" id="WP_307236009.1">
    <property type="nucleotide sequence ID" value="NZ_JAUSVF010000003.1"/>
</dbReference>
<name>A0ABU0BYW9_9HYPH</name>
<sequence>MEIKAPRGFADPPSIQVALPRCFLDITLFTGLAFSDHLRKPFTPCVVEDWHGSTLGVCEMAFPDRPLASTSKEKLGDGWLVKTLNVGAKAEQESFFKSEAAADAYLSKQYELVRTENGG</sequence>